<name>A0A3M7QZL5_BRAPC</name>
<proteinExistence type="predicted"/>
<evidence type="ECO:0000256" key="1">
    <source>
        <dbReference type="SAM" id="Phobius"/>
    </source>
</evidence>
<organism evidence="2 3">
    <name type="scientific">Brachionus plicatilis</name>
    <name type="common">Marine rotifer</name>
    <name type="synonym">Brachionus muelleri</name>
    <dbReference type="NCBI Taxonomy" id="10195"/>
    <lineage>
        <taxon>Eukaryota</taxon>
        <taxon>Metazoa</taxon>
        <taxon>Spiralia</taxon>
        <taxon>Gnathifera</taxon>
        <taxon>Rotifera</taxon>
        <taxon>Eurotatoria</taxon>
        <taxon>Monogononta</taxon>
        <taxon>Pseudotrocha</taxon>
        <taxon>Ploima</taxon>
        <taxon>Brachionidae</taxon>
        <taxon>Brachionus</taxon>
    </lineage>
</organism>
<keyword evidence="1" id="KW-0812">Transmembrane</keyword>
<reference evidence="2 3" key="1">
    <citation type="journal article" date="2018" name="Sci. Rep.">
        <title>Genomic signatures of local adaptation to the degree of environmental predictability in rotifers.</title>
        <authorList>
            <person name="Franch-Gras L."/>
            <person name="Hahn C."/>
            <person name="Garcia-Roger E.M."/>
            <person name="Carmona M.J."/>
            <person name="Serra M."/>
            <person name="Gomez A."/>
        </authorList>
    </citation>
    <scope>NUCLEOTIDE SEQUENCE [LARGE SCALE GENOMIC DNA]</scope>
    <source>
        <strain evidence="2">HYR1</strain>
    </source>
</reference>
<accession>A0A3M7QZL5</accession>
<keyword evidence="1" id="KW-1133">Transmembrane helix</keyword>
<comment type="caution">
    <text evidence="2">The sequence shown here is derived from an EMBL/GenBank/DDBJ whole genome shotgun (WGS) entry which is preliminary data.</text>
</comment>
<dbReference type="EMBL" id="REGN01004701">
    <property type="protein sequence ID" value="RNA16458.1"/>
    <property type="molecule type" value="Genomic_DNA"/>
</dbReference>
<keyword evidence="1" id="KW-0472">Membrane</keyword>
<evidence type="ECO:0000313" key="3">
    <source>
        <dbReference type="Proteomes" id="UP000276133"/>
    </source>
</evidence>
<protein>
    <submittedName>
        <fullName evidence="2">Uncharacterized protein</fullName>
    </submittedName>
</protein>
<gene>
    <name evidence="2" type="ORF">BpHYR1_028024</name>
</gene>
<evidence type="ECO:0000313" key="2">
    <source>
        <dbReference type="EMBL" id="RNA16458.1"/>
    </source>
</evidence>
<dbReference type="AlphaFoldDB" id="A0A3M7QZL5"/>
<dbReference type="Proteomes" id="UP000276133">
    <property type="component" value="Unassembled WGS sequence"/>
</dbReference>
<keyword evidence="3" id="KW-1185">Reference proteome</keyword>
<feature type="non-terminal residue" evidence="2">
    <location>
        <position position="1"/>
    </location>
</feature>
<sequence>YRKKYLSKFMLKSAVVVSAAFAWISKALFFYAYFVICLENISQFLYKFIVLFLLSPRDQREIKKDQSLINLAKLK</sequence>
<feature type="transmembrane region" description="Helical" evidence="1">
    <location>
        <begin position="9"/>
        <end position="25"/>
    </location>
</feature>